<dbReference type="AlphaFoldDB" id="A0A6C0BGE6"/>
<protein>
    <submittedName>
        <fullName evidence="1">Uncharacterized protein</fullName>
    </submittedName>
</protein>
<reference evidence="1" key="1">
    <citation type="journal article" date="2020" name="Nature">
        <title>Giant virus diversity and host interactions through global metagenomics.</title>
        <authorList>
            <person name="Schulz F."/>
            <person name="Roux S."/>
            <person name="Paez-Espino D."/>
            <person name="Jungbluth S."/>
            <person name="Walsh D.A."/>
            <person name="Denef V.J."/>
            <person name="McMahon K.D."/>
            <person name="Konstantinidis K.T."/>
            <person name="Eloe-Fadrosh E.A."/>
            <person name="Kyrpides N.C."/>
            <person name="Woyke T."/>
        </authorList>
    </citation>
    <scope>NUCLEOTIDE SEQUENCE</scope>
    <source>
        <strain evidence="1">GVMAG-M-3300010160-60</strain>
    </source>
</reference>
<organism evidence="1">
    <name type="scientific">viral metagenome</name>
    <dbReference type="NCBI Taxonomy" id="1070528"/>
    <lineage>
        <taxon>unclassified sequences</taxon>
        <taxon>metagenomes</taxon>
        <taxon>organismal metagenomes</taxon>
    </lineage>
</organism>
<accession>A0A6C0BGE6</accession>
<evidence type="ECO:0000313" key="1">
    <source>
        <dbReference type="EMBL" id="QHS90443.1"/>
    </source>
</evidence>
<sequence length="75" mass="8806">MLKRTISIILEQYDTIIYSNEKKIKLDKQEVLPKTVLPELIKKEVSIKVLPKHFIFSDYDILLSEKGINPNHLKN</sequence>
<proteinExistence type="predicted"/>
<name>A0A6C0BGE6_9ZZZZ</name>
<dbReference type="EMBL" id="MN739137">
    <property type="protein sequence ID" value="QHS90443.1"/>
    <property type="molecule type" value="Genomic_DNA"/>
</dbReference>